<accession>A0A1G1XLQ2</accession>
<dbReference type="AlphaFoldDB" id="A0A1G1XLQ2"/>
<name>A0A1G1XLQ2_9BACT</name>
<sequence length="156" mass="17192">MTNFNKQQVISEVLQELEKRRLELSANVEQFKKSASESSKSTESWSDSSRSQFNMMAGAIQNDIRAVESAAILLKNSASKVAKVTGVGSLVFVEENNQEKYFFIVPESAGGFSVITDGKEIFVVALTSPIGNTLINKRLGELVLFNDRNLKIVSIL</sequence>
<comment type="caution">
    <text evidence="1">The sequence shown here is derived from an EMBL/GenBank/DDBJ whole genome shotgun (WGS) entry which is preliminary data.</text>
</comment>
<evidence type="ECO:0000313" key="1">
    <source>
        <dbReference type="EMBL" id="OGY40540.1"/>
    </source>
</evidence>
<dbReference type="Proteomes" id="UP000178570">
    <property type="component" value="Unassembled WGS sequence"/>
</dbReference>
<gene>
    <name evidence="1" type="ORF">A2570_02255</name>
</gene>
<protein>
    <recommendedName>
        <fullName evidence="3">Transcription elongation factor GreA/GreB C-terminal domain-containing protein</fullName>
    </recommendedName>
</protein>
<dbReference type="STRING" id="1797529.A2570_02255"/>
<dbReference type="EMBL" id="MHHY01000007">
    <property type="protein sequence ID" value="OGY40540.1"/>
    <property type="molecule type" value="Genomic_DNA"/>
</dbReference>
<evidence type="ECO:0000313" key="2">
    <source>
        <dbReference type="Proteomes" id="UP000178570"/>
    </source>
</evidence>
<organism evidence="1 2">
    <name type="scientific">Candidatus Brennerbacteria bacterium RIFOXYD1_FULL_41_16</name>
    <dbReference type="NCBI Taxonomy" id="1797529"/>
    <lineage>
        <taxon>Bacteria</taxon>
        <taxon>Candidatus Brenneribacteriota</taxon>
    </lineage>
</organism>
<evidence type="ECO:0008006" key="3">
    <source>
        <dbReference type="Google" id="ProtNLM"/>
    </source>
</evidence>
<proteinExistence type="predicted"/>
<reference evidence="1 2" key="1">
    <citation type="journal article" date="2016" name="Nat. Commun.">
        <title>Thousands of microbial genomes shed light on interconnected biogeochemical processes in an aquifer system.</title>
        <authorList>
            <person name="Anantharaman K."/>
            <person name="Brown C.T."/>
            <person name="Hug L.A."/>
            <person name="Sharon I."/>
            <person name="Castelle C.J."/>
            <person name="Probst A.J."/>
            <person name="Thomas B.C."/>
            <person name="Singh A."/>
            <person name="Wilkins M.J."/>
            <person name="Karaoz U."/>
            <person name="Brodie E.L."/>
            <person name="Williams K.H."/>
            <person name="Hubbard S.S."/>
            <person name="Banfield J.F."/>
        </authorList>
    </citation>
    <scope>NUCLEOTIDE SEQUENCE [LARGE SCALE GENOMIC DNA]</scope>
</reference>